<dbReference type="Gene3D" id="3.20.20.100">
    <property type="entry name" value="NADP-dependent oxidoreductase domain"/>
    <property type="match status" value="1"/>
</dbReference>
<dbReference type="AlphaFoldDB" id="A0A428WPA5"/>
<protein>
    <submittedName>
        <fullName evidence="3">Aldo/keto reductase</fullName>
    </submittedName>
</protein>
<dbReference type="Pfam" id="PF00248">
    <property type="entry name" value="Aldo_ket_red"/>
    <property type="match status" value="1"/>
</dbReference>
<feature type="domain" description="NADP-dependent oxidoreductase" evidence="2">
    <location>
        <begin position="8"/>
        <end position="293"/>
    </location>
</feature>
<keyword evidence="1" id="KW-0560">Oxidoreductase</keyword>
<dbReference type="Proteomes" id="UP000286716">
    <property type="component" value="Unassembled WGS sequence"/>
</dbReference>
<dbReference type="PANTHER" id="PTHR43625:SF40">
    <property type="entry name" value="ALDO-KETO REDUCTASE YAKC [NADP(+)]"/>
    <property type="match status" value="1"/>
</dbReference>
<evidence type="ECO:0000256" key="1">
    <source>
        <dbReference type="ARBA" id="ARBA00023002"/>
    </source>
</evidence>
<dbReference type="OrthoDB" id="9768793at2"/>
<name>A0A428WPA5_AMYBA</name>
<sequence>MSVYRTSEAQVDAKAALATLHAAVDAGVTFLDTADVYGHGGNEQLVGRLLADRRGEVTVATKFGITGDLMARRRQARGDRAYVLECADASLTRLATDRIDLYYLHRPDPAVPIEETVGAMAELVRAGKVAHLGLCEVTAAELRRACAVHPIAAVQSEWSVWSRDVEANVVPAAAELGIGFVPYSPLGRGFLAGTVTASSLDQDDLRRTLMPRYHDHNLPANLAAVAGIAAVAAAAGATQAQVSLAWLIGKGAEFGLPVVPVVSTRFPARVAENLASVAVRLSPEQLGALDRIADAVSGSRSRDLQWVSAGRE</sequence>
<gene>
    <name evidence="3" type="ORF">DMA12_15255</name>
</gene>
<comment type="caution">
    <text evidence="3">The sequence shown here is derived from an EMBL/GenBank/DDBJ whole genome shotgun (WGS) entry which is preliminary data.</text>
</comment>
<dbReference type="EMBL" id="QHHU01000018">
    <property type="protein sequence ID" value="RSM44935.1"/>
    <property type="molecule type" value="Genomic_DNA"/>
</dbReference>
<evidence type="ECO:0000313" key="4">
    <source>
        <dbReference type="Proteomes" id="UP000286716"/>
    </source>
</evidence>
<dbReference type="InterPro" id="IPR020471">
    <property type="entry name" value="AKR"/>
</dbReference>
<dbReference type="SUPFAM" id="SSF51430">
    <property type="entry name" value="NAD(P)-linked oxidoreductase"/>
    <property type="match status" value="1"/>
</dbReference>
<evidence type="ECO:0000259" key="2">
    <source>
        <dbReference type="Pfam" id="PF00248"/>
    </source>
</evidence>
<evidence type="ECO:0000313" key="3">
    <source>
        <dbReference type="EMBL" id="RSM44935.1"/>
    </source>
</evidence>
<dbReference type="GO" id="GO:0016491">
    <property type="term" value="F:oxidoreductase activity"/>
    <property type="evidence" value="ECO:0007669"/>
    <property type="project" value="UniProtKB-KW"/>
</dbReference>
<dbReference type="GO" id="GO:0005737">
    <property type="term" value="C:cytoplasm"/>
    <property type="evidence" value="ECO:0007669"/>
    <property type="project" value="TreeGrafter"/>
</dbReference>
<organism evidence="3 4">
    <name type="scientific">Amycolatopsis balhimycina DSM 5908</name>
    <dbReference type="NCBI Taxonomy" id="1081091"/>
    <lineage>
        <taxon>Bacteria</taxon>
        <taxon>Bacillati</taxon>
        <taxon>Actinomycetota</taxon>
        <taxon>Actinomycetes</taxon>
        <taxon>Pseudonocardiales</taxon>
        <taxon>Pseudonocardiaceae</taxon>
        <taxon>Amycolatopsis</taxon>
    </lineage>
</organism>
<dbReference type="PANTHER" id="PTHR43625">
    <property type="entry name" value="AFLATOXIN B1 ALDEHYDE REDUCTASE"/>
    <property type="match status" value="1"/>
</dbReference>
<reference evidence="3 4" key="1">
    <citation type="submission" date="2018-05" db="EMBL/GenBank/DDBJ databases">
        <title>Evolution of GPA BGCs.</title>
        <authorList>
            <person name="Waglechner N."/>
            <person name="Wright G.D."/>
        </authorList>
    </citation>
    <scope>NUCLEOTIDE SEQUENCE [LARGE SCALE GENOMIC DNA]</scope>
    <source>
        <strain evidence="3 4">DSM 5908</strain>
    </source>
</reference>
<accession>A0A428WPA5</accession>
<dbReference type="PRINTS" id="PR00069">
    <property type="entry name" value="ALDKETRDTASE"/>
</dbReference>
<keyword evidence="4" id="KW-1185">Reference proteome</keyword>
<dbReference type="InterPro" id="IPR036812">
    <property type="entry name" value="NAD(P)_OxRdtase_dom_sf"/>
</dbReference>
<dbReference type="InterPro" id="IPR023210">
    <property type="entry name" value="NADP_OxRdtase_dom"/>
</dbReference>
<dbReference type="InterPro" id="IPR050791">
    <property type="entry name" value="Aldo-Keto_reductase"/>
</dbReference>
<proteinExistence type="predicted"/>